<accession>A0A0E9VDR0</accession>
<reference evidence="1" key="1">
    <citation type="submission" date="2014-11" db="EMBL/GenBank/DDBJ databases">
        <authorList>
            <person name="Amaro Gonzalez C."/>
        </authorList>
    </citation>
    <scope>NUCLEOTIDE SEQUENCE</scope>
</reference>
<sequence>MKKSNLEIQRYYEIEYNHVIAKGTILRYQLLNYLNFSY</sequence>
<proteinExistence type="predicted"/>
<protein>
    <submittedName>
        <fullName evidence="1">Uncharacterized protein</fullName>
    </submittedName>
</protein>
<organism evidence="1">
    <name type="scientific">Anguilla anguilla</name>
    <name type="common">European freshwater eel</name>
    <name type="synonym">Muraena anguilla</name>
    <dbReference type="NCBI Taxonomy" id="7936"/>
    <lineage>
        <taxon>Eukaryota</taxon>
        <taxon>Metazoa</taxon>
        <taxon>Chordata</taxon>
        <taxon>Craniata</taxon>
        <taxon>Vertebrata</taxon>
        <taxon>Euteleostomi</taxon>
        <taxon>Actinopterygii</taxon>
        <taxon>Neopterygii</taxon>
        <taxon>Teleostei</taxon>
        <taxon>Anguilliformes</taxon>
        <taxon>Anguillidae</taxon>
        <taxon>Anguilla</taxon>
    </lineage>
</organism>
<reference evidence="1" key="2">
    <citation type="journal article" date="2015" name="Fish Shellfish Immunol.">
        <title>Early steps in the European eel (Anguilla anguilla)-Vibrio vulnificus interaction in the gills: Role of the RtxA13 toxin.</title>
        <authorList>
            <person name="Callol A."/>
            <person name="Pajuelo D."/>
            <person name="Ebbesson L."/>
            <person name="Teles M."/>
            <person name="MacKenzie S."/>
            <person name="Amaro C."/>
        </authorList>
    </citation>
    <scope>NUCLEOTIDE SEQUENCE</scope>
</reference>
<evidence type="ECO:0000313" key="1">
    <source>
        <dbReference type="EMBL" id="JAH76202.1"/>
    </source>
</evidence>
<dbReference type="AlphaFoldDB" id="A0A0E9VDR0"/>
<dbReference type="EMBL" id="GBXM01032375">
    <property type="protein sequence ID" value="JAH76202.1"/>
    <property type="molecule type" value="Transcribed_RNA"/>
</dbReference>
<name>A0A0E9VDR0_ANGAN</name>